<sequence>SFVYSLFDSDLSDCLSDPWTGLHLQILALESAEYRGQSHNSFVRHF</sequence>
<dbReference type="EMBL" id="WJQU01000002">
    <property type="protein sequence ID" value="KAJ6641690.1"/>
    <property type="molecule type" value="Genomic_DNA"/>
</dbReference>
<evidence type="ECO:0000313" key="2">
    <source>
        <dbReference type="Proteomes" id="UP001151699"/>
    </source>
</evidence>
<proteinExistence type="predicted"/>
<accession>A0A9Q0N144</accession>
<feature type="non-terminal residue" evidence="1">
    <location>
        <position position="1"/>
    </location>
</feature>
<reference evidence="1" key="1">
    <citation type="submission" date="2022-07" db="EMBL/GenBank/DDBJ databases">
        <authorList>
            <person name="Trinca V."/>
            <person name="Uliana J.V.C."/>
            <person name="Torres T.T."/>
            <person name="Ward R.J."/>
            <person name="Monesi N."/>
        </authorList>
    </citation>
    <scope>NUCLEOTIDE SEQUENCE</scope>
    <source>
        <strain evidence="1">HSMRA1968</strain>
        <tissue evidence="1">Whole embryos</tissue>
    </source>
</reference>
<dbReference type="Proteomes" id="UP001151699">
    <property type="component" value="Chromosome B"/>
</dbReference>
<protein>
    <submittedName>
        <fullName evidence="1">Uncharacterized protein</fullName>
    </submittedName>
</protein>
<organism evidence="1 2">
    <name type="scientific">Pseudolycoriella hygida</name>
    <dbReference type="NCBI Taxonomy" id="35572"/>
    <lineage>
        <taxon>Eukaryota</taxon>
        <taxon>Metazoa</taxon>
        <taxon>Ecdysozoa</taxon>
        <taxon>Arthropoda</taxon>
        <taxon>Hexapoda</taxon>
        <taxon>Insecta</taxon>
        <taxon>Pterygota</taxon>
        <taxon>Neoptera</taxon>
        <taxon>Endopterygota</taxon>
        <taxon>Diptera</taxon>
        <taxon>Nematocera</taxon>
        <taxon>Sciaroidea</taxon>
        <taxon>Sciaridae</taxon>
        <taxon>Pseudolycoriella</taxon>
    </lineage>
</organism>
<name>A0A9Q0N144_9DIPT</name>
<evidence type="ECO:0000313" key="1">
    <source>
        <dbReference type="EMBL" id="KAJ6641690.1"/>
    </source>
</evidence>
<keyword evidence="2" id="KW-1185">Reference proteome</keyword>
<comment type="caution">
    <text evidence="1">The sequence shown here is derived from an EMBL/GenBank/DDBJ whole genome shotgun (WGS) entry which is preliminary data.</text>
</comment>
<dbReference type="AlphaFoldDB" id="A0A9Q0N144"/>
<gene>
    <name evidence="1" type="ORF">Bhyg_06630</name>
</gene>